<dbReference type="RefSeq" id="WP_284056203.1">
    <property type="nucleotide sequence ID" value="NZ_JAMSLR010000002.1"/>
</dbReference>
<sequence length="150" mass="16718">MAILSDADRDYLSRLFAERLADPVKIRLYTQKLTQLSIPGYDCATCRETNELMEELASLSDKIELELLDFLQVRQQAAQEGITEIPAIVLEGKNKGKVRFIGVPAGYEFATLIEDLVDVSRGTTGLQPLSREILGKLARPVHIQVFVTPT</sequence>
<name>A0AA42BAD6_9BACT</name>
<evidence type="ECO:0000313" key="3">
    <source>
        <dbReference type="Proteomes" id="UP001165306"/>
    </source>
</evidence>
<comment type="caution">
    <text evidence="2">The sequence shown here is derived from an EMBL/GenBank/DDBJ whole genome shotgun (WGS) entry which is preliminary data.</text>
</comment>
<dbReference type="SUPFAM" id="SSF52833">
    <property type="entry name" value="Thioredoxin-like"/>
    <property type="match status" value="1"/>
</dbReference>
<organism evidence="2 3">
    <name type="scientific">Thermalbibacter longus</name>
    <dbReference type="NCBI Taxonomy" id="2951981"/>
    <lineage>
        <taxon>Bacteria</taxon>
        <taxon>Pseudomonadati</taxon>
        <taxon>Thermomicrobiota</taxon>
        <taxon>Thermomicrobia</taxon>
        <taxon>Thermomicrobiales</taxon>
        <taxon>Thermomicrobiaceae</taxon>
        <taxon>Thermalbibacter</taxon>
    </lineage>
</organism>
<evidence type="ECO:0000259" key="1">
    <source>
        <dbReference type="Pfam" id="PF13192"/>
    </source>
</evidence>
<evidence type="ECO:0000313" key="2">
    <source>
        <dbReference type="EMBL" id="MCM8748424.1"/>
    </source>
</evidence>
<dbReference type="Pfam" id="PF13192">
    <property type="entry name" value="Thioredoxin_3"/>
    <property type="match status" value="1"/>
</dbReference>
<dbReference type="InterPro" id="IPR036249">
    <property type="entry name" value="Thioredoxin-like_sf"/>
</dbReference>
<dbReference type="InterPro" id="IPR012336">
    <property type="entry name" value="Thioredoxin-like_fold"/>
</dbReference>
<proteinExistence type="predicted"/>
<dbReference type="EMBL" id="JAMSLR010000002">
    <property type="protein sequence ID" value="MCM8748424.1"/>
    <property type="molecule type" value="Genomic_DNA"/>
</dbReference>
<dbReference type="PANTHER" id="PTHR37170:SF1">
    <property type="entry name" value="GLUTAREDOXIN-LIKE PROTEIN"/>
    <property type="match status" value="1"/>
</dbReference>
<dbReference type="Gene3D" id="3.40.30.10">
    <property type="entry name" value="Glutaredoxin"/>
    <property type="match status" value="1"/>
</dbReference>
<reference evidence="2" key="1">
    <citation type="submission" date="2022-06" db="EMBL/GenBank/DDBJ databases">
        <title>CFH 74404 Thermomicrobiaceae sp.</title>
        <authorList>
            <person name="Ming H."/>
            <person name="Li W.-J."/>
            <person name="Zhao Z."/>
        </authorList>
    </citation>
    <scope>NUCLEOTIDE SEQUENCE</scope>
    <source>
        <strain evidence="2">CFH 74404</strain>
    </source>
</reference>
<dbReference type="AlphaFoldDB" id="A0AA42BAD6"/>
<dbReference type="PANTHER" id="PTHR37170">
    <property type="entry name" value="GLUTAREDOXIN-RELATED"/>
    <property type="match status" value="1"/>
</dbReference>
<gene>
    <name evidence="2" type="ORF">NET02_04640</name>
</gene>
<keyword evidence="3" id="KW-1185">Reference proteome</keyword>
<protein>
    <submittedName>
        <fullName evidence="2">Thioredoxin family protein</fullName>
    </submittedName>
</protein>
<feature type="domain" description="Thioredoxin-like fold" evidence="1">
    <location>
        <begin position="39"/>
        <end position="113"/>
    </location>
</feature>
<accession>A0AA42BAD6</accession>
<dbReference type="Proteomes" id="UP001165306">
    <property type="component" value="Unassembled WGS sequence"/>
</dbReference>